<proteinExistence type="predicted"/>
<protein>
    <submittedName>
        <fullName evidence="1">Uncharacterized protein</fullName>
    </submittedName>
</protein>
<comment type="caution">
    <text evidence="1">The sequence shown here is derived from an EMBL/GenBank/DDBJ whole genome shotgun (WGS) entry which is preliminary data.</text>
</comment>
<evidence type="ECO:0000313" key="1">
    <source>
        <dbReference type="EMBL" id="KKL05649.1"/>
    </source>
</evidence>
<dbReference type="EMBL" id="LAZR01044023">
    <property type="protein sequence ID" value="KKL05649.1"/>
    <property type="molecule type" value="Genomic_DNA"/>
</dbReference>
<sequence>RYIRKARTNLKELSLKPEYQGQFEEVLSFLTERKL</sequence>
<gene>
    <name evidence="1" type="ORF">LCGC14_2603900</name>
</gene>
<organism evidence="1">
    <name type="scientific">marine sediment metagenome</name>
    <dbReference type="NCBI Taxonomy" id="412755"/>
    <lineage>
        <taxon>unclassified sequences</taxon>
        <taxon>metagenomes</taxon>
        <taxon>ecological metagenomes</taxon>
    </lineage>
</organism>
<feature type="non-terminal residue" evidence="1">
    <location>
        <position position="1"/>
    </location>
</feature>
<reference evidence="1" key="1">
    <citation type="journal article" date="2015" name="Nature">
        <title>Complex archaea that bridge the gap between prokaryotes and eukaryotes.</title>
        <authorList>
            <person name="Spang A."/>
            <person name="Saw J.H."/>
            <person name="Jorgensen S.L."/>
            <person name="Zaremba-Niedzwiedzka K."/>
            <person name="Martijn J."/>
            <person name="Lind A.E."/>
            <person name="van Eijk R."/>
            <person name="Schleper C."/>
            <person name="Guy L."/>
            <person name="Ettema T.J."/>
        </authorList>
    </citation>
    <scope>NUCLEOTIDE SEQUENCE</scope>
</reference>
<accession>A0A0F9A7W3</accession>
<name>A0A0F9A7W3_9ZZZZ</name>
<dbReference type="AlphaFoldDB" id="A0A0F9A7W3"/>